<accession>A0A2R7Z117</accession>
<protein>
    <recommendedName>
        <fullName evidence="3">DUF559 domain-containing protein</fullName>
    </recommendedName>
</protein>
<evidence type="ECO:0008006" key="3">
    <source>
        <dbReference type="Google" id="ProtNLM"/>
    </source>
</evidence>
<gene>
    <name evidence="1" type="ORF">C7S10_07865</name>
</gene>
<dbReference type="AlphaFoldDB" id="A0A2R7Z117"/>
<comment type="caution">
    <text evidence="1">The sequence shown here is derived from an EMBL/GenBank/DDBJ whole genome shotgun (WGS) entry which is preliminary data.</text>
</comment>
<dbReference type="RefSeq" id="WP_108343830.1">
    <property type="nucleotide sequence ID" value="NZ_PYXZ01000002.1"/>
</dbReference>
<dbReference type="OrthoDB" id="5517693at2"/>
<dbReference type="Proteomes" id="UP000244867">
    <property type="component" value="Unassembled WGS sequence"/>
</dbReference>
<reference evidence="1 2" key="1">
    <citation type="submission" date="2018-03" db="EMBL/GenBank/DDBJ databases">
        <authorList>
            <person name="Keele B.F."/>
        </authorList>
    </citation>
    <scope>NUCLEOTIDE SEQUENCE [LARGE SCALE GENOMIC DNA]</scope>
    <source>
        <strain evidence="1 2">IB-3</strain>
    </source>
</reference>
<proteinExistence type="predicted"/>
<evidence type="ECO:0000313" key="2">
    <source>
        <dbReference type="Proteomes" id="UP000244867"/>
    </source>
</evidence>
<organism evidence="1 2">
    <name type="scientific">Nocardioides currus</name>
    <dbReference type="NCBI Taxonomy" id="2133958"/>
    <lineage>
        <taxon>Bacteria</taxon>
        <taxon>Bacillati</taxon>
        <taxon>Actinomycetota</taxon>
        <taxon>Actinomycetes</taxon>
        <taxon>Propionibacteriales</taxon>
        <taxon>Nocardioidaceae</taxon>
        <taxon>Nocardioides</taxon>
    </lineage>
</organism>
<name>A0A2R7Z117_9ACTN</name>
<sequence>MLTEHLLPTGWPLPPDEPFTLRDARAAGVHRKLPALLASRAVRRPLRAVYVSSAVPDSVGLRAACVSLVMPPGCFVTDRCAGWLHGADMTLAPNEDVLVPRVTFFRPSDEGRLRNGLCISGERLVRADDLVEVNGILATSRLRTALDLGRLQKPDVALAGMDSMARLGGVEIAELVAAVDRLKGQRGVVQLRELAPIVDGGSESFGESAMRRRWHGAGLPWPSTQIPIVVDGVEIFRLDLGLEDLMYAAEYDGRRCHTADADREHDGRRRAWLATNRAYAIEKLDHRNVFGVDQDAQERLADGYARARETFASRRRRIIY</sequence>
<dbReference type="EMBL" id="PYXZ01000002">
    <property type="protein sequence ID" value="PUA81946.1"/>
    <property type="molecule type" value="Genomic_DNA"/>
</dbReference>
<keyword evidence="2" id="KW-1185">Reference proteome</keyword>
<evidence type="ECO:0000313" key="1">
    <source>
        <dbReference type="EMBL" id="PUA81946.1"/>
    </source>
</evidence>